<evidence type="ECO:0000256" key="14">
    <source>
        <dbReference type="ARBA" id="ARBA00048586"/>
    </source>
</evidence>
<evidence type="ECO:0000256" key="7">
    <source>
        <dbReference type="ARBA" id="ARBA00022679"/>
    </source>
</evidence>
<keyword evidence="6" id="KW-0444">Lipid biosynthesis</keyword>
<sequence>MRDRGSCLSIKLKSDMPVNIPILLTWLRVALIPLMVGVLYLPDSWLGPFDKSLASTLIFIVAALTDWIDGFLARRWNQTSAFGAFLDPVADKLMVAGALLVLIEFGRVNAVIAFIIIGREITISALREWMAQIGASKSVAVSSLGKIKTMAQMTAIPMLLYYDNFFGLDTRIWGQWLLLIAAVLTVWSMFYYLRKAWPLIKESGGNLL</sequence>
<evidence type="ECO:0000313" key="19">
    <source>
        <dbReference type="Proteomes" id="UP000627205"/>
    </source>
</evidence>
<dbReference type="GO" id="GO:0008444">
    <property type="term" value="F:CDP-diacylglycerol-glycerol-3-phosphate 3-phosphatidyltransferase activity"/>
    <property type="evidence" value="ECO:0007669"/>
    <property type="project" value="UniProtKB-UniRule"/>
</dbReference>
<organism evidence="18 19">
    <name type="scientific">Oxalicibacterium solurbis</name>
    <dbReference type="NCBI Taxonomy" id="69280"/>
    <lineage>
        <taxon>Bacteria</taxon>
        <taxon>Pseudomonadati</taxon>
        <taxon>Pseudomonadota</taxon>
        <taxon>Betaproteobacteria</taxon>
        <taxon>Burkholderiales</taxon>
        <taxon>Oxalobacteraceae</taxon>
        <taxon>Oxalicibacterium</taxon>
    </lineage>
</organism>
<evidence type="ECO:0000256" key="16">
    <source>
        <dbReference type="RuleBase" id="RU003750"/>
    </source>
</evidence>
<keyword evidence="7 16" id="KW-0808">Transferase</keyword>
<dbReference type="InterPro" id="IPR043130">
    <property type="entry name" value="CDP-OH_PTrfase_TM_dom"/>
</dbReference>
<reference evidence="18" key="2">
    <citation type="submission" date="2020-09" db="EMBL/GenBank/DDBJ databases">
        <authorList>
            <person name="Sun Q."/>
            <person name="Sedlacek I."/>
        </authorList>
    </citation>
    <scope>NUCLEOTIDE SEQUENCE</scope>
    <source>
        <strain evidence="18">CCM 7664</strain>
    </source>
</reference>
<feature type="transmembrane region" description="Helical" evidence="17">
    <location>
        <begin position="53"/>
        <end position="73"/>
    </location>
</feature>
<evidence type="ECO:0000256" key="9">
    <source>
        <dbReference type="ARBA" id="ARBA00022989"/>
    </source>
</evidence>
<proteinExistence type="inferred from homology"/>
<evidence type="ECO:0000256" key="5">
    <source>
        <dbReference type="ARBA" id="ARBA00014944"/>
    </source>
</evidence>
<keyword evidence="8 17" id="KW-0812">Transmembrane</keyword>
<feature type="transmembrane region" description="Helical" evidence="17">
    <location>
        <begin position="20"/>
        <end position="41"/>
    </location>
</feature>
<feature type="transmembrane region" description="Helical" evidence="17">
    <location>
        <begin position="93"/>
        <end position="118"/>
    </location>
</feature>
<comment type="catalytic activity">
    <reaction evidence="14">
        <text>a CDP-1,2-diacyl-sn-glycerol + sn-glycerol 3-phosphate = a 1,2-diacyl-sn-glycero-3-phospho-(1'-sn-glycero-3'-phosphate) + CMP + H(+)</text>
        <dbReference type="Rhea" id="RHEA:12593"/>
        <dbReference type="ChEBI" id="CHEBI:15378"/>
        <dbReference type="ChEBI" id="CHEBI:57597"/>
        <dbReference type="ChEBI" id="CHEBI:58332"/>
        <dbReference type="ChEBI" id="CHEBI:60110"/>
        <dbReference type="ChEBI" id="CHEBI:60377"/>
        <dbReference type="EC" id="2.7.8.5"/>
    </reaction>
</comment>
<dbReference type="Proteomes" id="UP000627205">
    <property type="component" value="Unassembled WGS sequence"/>
</dbReference>
<keyword evidence="11 17" id="KW-0472">Membrane</keyword>
<evidence type="ECO:0000256" key="15">
    <source>
        <dbReference type="NCBIfam" id="TIGR00560"/>
    </source>
</evidence>
<keyword evidence="12" id="KW-0594">Phospholipid biosynthesis</keyword>
<evidence type="ECO:0000256" key="3">
    <source>
        <dbReference type="ARBA" id="ARBA00010441"/>
    </source>
</evidence>
<evidence type="ECO:0000256" key="6">
    <source>
        <dbReference type="ARBA" id="ARBA00022516"/>
    </source>
</evidence>
<dbReference type="EMBL" id="BMDP01000001">
    <property type="protein sequence ID" value="GGI53102.1"/>
    <property type="molecule type" value="Genomic_DNA"/>
</dbReference>
<dbReference type="InterPro" id="IPR048254">
    <property type="entry name" value="CDP_ALCOHOL_P_TRANSF_CS"/>
</dbReference>
<comment type="pathway">
    <text evidence="2">Phospholipid metabolism; phosphatidylglycerol biosynthesis; phosphatidylglycerol from CDP-diacylglycerol: step 1/2.</text>
</comment>
<gene>
    <name evidence="18" type="primary">pgsA</name>
    <name evidence="18" type="ORF">GCM10011430_02760</name>
</gene>
<dbReference type="PANTHER" id="PTHR14269">
    <property type="entry name" value="CDP-DIACYLGLYCEROL--GLYCEROL-3-PHOSPHATE 3-PHOSPHATIDYLTRANSFERASE-RELATED"/>
    <property type="match status" value="1"/>
</dbReference>
<evidence type="ECO:0000256" key="10">
    <source>
        <dbReference type="ARBA" id="ARBA00023098"/>
    </source>
</evidence>
<dbReference type="PIRSF" id="PIRSF000847">
    <property type="entry name" value="Phos_ph_gly_syn"/>
    <property type="match status" value="1"/>
</dbReference>
<reference evidence="18" key="1">
    <citation type="journal article" date="2014" name="Int. J. Syst. Evol. Microbiol.">
        <title>Complete genome sequence of Corynebacterium casei LMG S-19264T (=DSM 44701T), isolated from a smear-ripened cheese.</title>
        <authorList>
            <consortium name="US DOE Joint Genome Institute (JGI-PGF)"/>
            <person name="Walter F."/>
            <person name="Albersmeier A."/>
            <person name="Kalinowski J."/>
            <person name="Ruckert C."/>
        </authorList>
    </citation>
    <scope>NUCLEOTIDE SEQUENCE</scope>
    <source>
        <strain evidence="18">CCM 7664</strain>
    </source>
</reference>
<evidence type="ECO:0000256" key="8">
    <source>
        <dbReference type="ARBA" id="ARBA00022692"/>
    </source>
</evidence>
<keyword evidence="13" id="KW-1208">Phospholipid metabolism</keyword>
<evidence type="ECO:0000256" key="12">
    <source>
        <dbReference type="ARBA" id="ARBA00023209"/>
    </source>
</evidence>
<comment type="similarity">
    <text evidence="3 16">Belongs to the CDP-alcohol phosphatidyltransferase class-I family.</text>
</comment>
<evidence type="ECO:0000256" key="17">
    <source>
        <dbReference type="SAM" id="Phobius"/>
    </source>
</evidence>
<dbReference type="NCBIfam" id="TIGR00560">
    <property type="entry name" value="pgsA"/>
    <property type="match status" value="1"/>
</dbReference>
<feature type="transmembrane region" description="Helical" evidence="17">
    <location>
        <begin position="173"/>
        <end position="193"/>
    </location>
</feature>
<dbReference type="InterPro" id="IPR050324">
    <property type="entry name" value="CDP-alcohol_PTase-I"/>
</dbReference>
<evidence type="ECO:0000256" key="1">
    <source>
        <dbReference type="ARBA" id="ARBA00004141"/>
    </source>
</evidence>
<evidence type="ECO:0000256" key="4">
    <source>
        <dbReference type="ARBA" id="ARBA00013170"/>
    </source>
</evidence>
<dbReference type="GO" id="GO:0016020">
    <property type="term" value="C:membrane"/>
    <property type="evidence" value="ECO:0007669"/>
    <property type="project" value="UniProtKB-SubCell"/>
</dbReference>
<dbReference type="InterPro" id="IPR000462">
    <property type="entry name" value="CDP-OH_P_trans"/>
</dbReference>
<keyword evidence="19" id="KW-1185">Reference proteome</keyword>
<dbReference type="Gene3D" id="1.20.120.1760">
    <property type="match status" value="1"/>
</dbReference>
<keyword evidence="10" id="KW-0443">Lipid metabolism</keyword>
<accession>A0A8J3F316</accession>
<dbReference type="GO" id="GO:0046474">
    <property type="term" value="P:glycerophospholipid biosynthetic process"/>
    <property type="evidence" value="ECO:0007669"/>
    <property type="project" value="TreeGrafter"/>
</dbReference>
<protein>
    <recommendedName>
        <fullName evidence="5 15">CDP-diacylglycerol--glycerol-3-phosphate 3-phosphatidyltransferase</fullName>
        <ecNumber evidence="4 15">2.7.8.5</ecNumber>
    </recommendedName>
</protein>
<dbReference type="EC" id="2.7.8.5" evidence="4 15"/>
<evidence type="ECO:0000256" key="11">
    <source>
        <dbReference type="ARBA" id="ARBA00023136"/>
    </source>
</evidence>
<evidence type="ECO:0000256" key="13">
    <source>
        <dbReference type="ARBA" id="ARBA00023264"/>
    </source>
</evidence>
<dbReference type="Pfam" id="PF01066">
    <property type="entry name" value="CDP-OH_P_transf"/>
    <property type="match status" value="1"/>
</dbReference>
<dbReference type="PANTHER" id="PTHR14269:SF62">
    <property type="entry name" value="CDP-DIACYLGLYCEROL--GLYCEROL-3-PHOSPHATE 3-PHOSPHATIDYLTRANSFERASE 1, CHLOROPLASTIC"/>
    <property type="match status" value="1"/>
</dbReference>
<dbReference type="AlphaFoldDB" id="A0A8J3F316"/>
<evidence type="ECO:0000256" key="2">
    <source>
        <dbReference type="ARBA" id="ARBA00005042"/>
    </source>
</evidence>
<evidence type="ECO:0000313" key="18">
    <source>
        <dbReference type="EMBL" id="GGI53102.1"/>
    </source>
</evidence>
<keyword evidence="9 17" id="KW-1133">Transmembrane helix</keyword>
<dbReference type="PROSITE" id="PS00379">
    <property type="entry name" value="CDP_ALCOHOL_P_TRANSF"/>
    <property type="match status" value="1"/>
</dbReference>
<comment type="caution">
    <text evidence="18">The sequence shown here is derived from an EMBL/GenBank/DDBJ whole genome shotgun (WGS) entry which is preliminary data.</text>
</comment>
<comment type="subcellular location">
    <subcellularLocation>
        <location evidence="1">Membrane</location>
        <topology evidence="1">Multi-pass membrane protein</topology>
    </subcellularLocation>
</comment>
<name>A0A8J3F316_9BURK</name>
<dbReference type="InterPro" id="IPR004570">
    <property type="entry name" value="Phosphatidylglycerol_P_synth"/>
</dbReference>